<keyword evidence="2 3" id="KW-0456">Lyase</keyword>
<dbReference type="Gene3D" id="3.40.50.1400">
    <property type="match status" value="1"/>
</dbReference>
<evidence type="ECO:0000256" key="2">
    <source>
        <dbReference type="ARBA" id="ARBA00023239"/>
    </source>
</evidence>
<dbReference type="KEGG" id="pcor:KS4_01230"/>
<organism evidence="3 4">
    <name type="scientific">Poriferisphaera corsica</name>
    <dbReference type="NCBI Taxonomy" id="2528020"/>
    <lineage>
        <taxon>Bacteria</taxon>
        <taxon>Pseudomonadati</taxon>
        <taxon>Planctomycetota</taxon>
        <taxon>Phycisphaerae</taxon>
        <taxon>Phycisphaerales</taxon>
        <taxon>Phycisphaeraceae</taxon>
        <taxon>Poriferisphaera</taxon>
    </lineage>
</organism>
<sequence length="222" mass="24312">MSINGMRKQMKYMLPMVVIVGALVMTAVLPLVVSGAVGDKQADVKQVVKDDVAVVLVGHGVPPSDFPRNELRAAIKALNEMTGHDHGDGGEDHEHDAEGEVLAKKLLNWPMTRENNAYYFGVKDIADVLRSRSGLPVFIGFNEFCGPTTGDAIDTAVKQGYTHVIVTTVMMTPGGGHSERDILNSMKRVEENYPHVKLTYAWPFPVERVAGVLHEQVMDSMN</sequence>
<keyword evidence="4" id="KW-1185">Reference proteome</keyword>
<evidence type="ECO:0000313" key="4">
    <source>
        <dbReference type="Proteomes" id="UP000317369"/>
    </source>
</evidence>
<accession>A0A517YPD5</accession>
<dbReference type="GO" id="GO:0016852">
    <property type="term" value="F:sirohydrochlorin cobaltochelatase activity"/>
    <property type="evidence" value="ECO:0007669"/>
    <property type="project" value="UniProtKB-EC"/>
</dbReference>
<dbReference type="Pfam" id="PF01903">
    <property type="entry name" value="CbiX"/>
    <property type="match status" value="1"/>
</dbReference>
<dbReference type="EC" id="4.99.1.3" evidence="3"/>
<dbReference type="EMBL" id="CP036425">
    <property type="protein sequence ID" value="QDU32094.1"/>
    <property type="molecule type" value="Genomic_DNA"/>
</dbReference>
<name>A0A517YPD5_9BACT</name>
<evidence type="ECO:0000313" key="3">
    <source>
        <dbReference type="EMBL" id="QDU32094.1"/>
    </source>
</evidence>
<keyword evidence="1" id="KW-0479">Metal-binding</keyword>
<dbReference type="Proteomes" id="UP000317369">
    <property type="component" value="Chromosome"/>
</dbReference>
<gene>
    <name evidence="3" type="primary">cbiX_1</name>
    <name evidence="3" type="ORF">KS4_01230</name>
</gene>
<proteinExistence type="predicted"/>
<dbReference type="AlphaFoldDB" id="A0A517YPD5"/>
<protein>
    <submittedName>
        <fullName evidence="3">Sirohydrochlorin cobaltochelatase</fullName>
        <ecNumber evidence="3">4.99.1.3</ecNumber>
    </submittedName>
</protein>
<dbReference type="GO" id="GO:0046872">
    <property type="term" value="F:metal ion binding"/>
    <property type="evidence" value="ECO:0007669"/>
    <property type="project" value="UniProtKB-KW"/>
</dbReference>
<dbReference type="InterPro" id="IPR002762">
    <property type="entry name" value="CbiX-like"/>
</dbReference>
<reference evidence="3 4" key="1">
    <citation type="submission" date="2019-02" db="EMBL/GenBank/DDBJ databases">
        <title>Deep-cultivation of Planctomycetes and their phenomic and genomic characterization uncovers novel biology.</title>
        <authorList>
            <person name="Wiegand S."/>
            <person name="Jogler M."/>
            <person name="Boedeker C."/>
            <person name="Pinto D."/>
            <person name="Vollmers J."/>
            <person name="Rivas-Marin E."/>
            <person name="Kohn T."/>
            <person name="Peeters S.H."/>
            <person name="Heuer A."/>
            <person name="Rast P."/>
            <person name="Oberbeckmann S."/>
            <person name="Bunk B."/>
            <person name="Jeske O."/>
            <person name="Meyerdierks A."/>
            <person name="Storesund J.E."/>
            <person name="Kallscheuer N."/>
            <person name="Luecker S."/>
            <person name="Lage O.M."/>
            <person name="Pohl T."/>
            <person name="Merkel B.J."/>
            <person name="Hornburger P."/>
            <person name="Mueller R.-W."/>
            <person name="Bruemmer F."/>
            <person name="Labrenz M."/>
            <person name="Spormann A.M."/>
            <person name="Op den Camp H."/>
            <person name="Overmann J."/>
            <person name="Amann R."/>
            <person name="Jetten M.S.M."/>
            <person name="Mascher T."/>
            <person name="Medema M.H."/>
            <person name="Devos D.P."/>
            <person name="Kaster A.-K."/>
            <person name="Ovreas L."/>
            <person name="Rohde M."/>
            <person name="Galperin M.Y."/>
            <person name="Jogler C."/>
        </authorList>
    </citation>
    <scope>NUCLEOTIDE SEQUENCE [LARGE SCALE GENOMIC DNA]</scope>
    <source>
        <strain evidence="3 4">KS4</strain>
    </source>
</reference>
<evidence type="ECO:0000256" key="1">
    <source>
        <dbReference type="ARBA" id="ARBA00022723"/>
    </source>
</evidence>
<dbReference type="SUPFAM" id="SSF53800">
    <property type="entry name" value="Chelatase"/>
    <property type="match status" value="1"/>
</dbReference>
<dbReference type="OrthoDB" id="9797895at2"/>
<dbReference type="RefSeq" id="WP_145073098.1">
    <property type="nucleotide sequence ID" value="NZ_CP036425.1"/>
</dbReference>